<comment type="caution">
    <text evidence="2">The sequence shown here is derived from an EMBL/GenBank/DDBJ whole genome shotgun (WGS) entry which is preliminary data.</text>
</comment>
<accession>A0ABT2YM51</accession>
<evidence type="ECO:0000259" key="1">
    <source>
        <dbReference type="Pfam" id="PF07589"/>
    </source>
</evidence>
<sequence length="365" mass="39113">MSLATVFGSLGNFDTVNDTGKDAWGFEIDIEDLSFDQSKITSVFGYNRVFSFISPDPGAVVRFGKPTITDVPGYGVRIIYGGTIGGVATPFNNPLSPFVTTGESCWPGANAGWKANPCDHFGVSTYGNPAAIKYSWLVDNGSGTLVKQAVGVPSVSFVPVPVPGPPPPIPAAVQALIKAPVLEAPAPFANAFWVKLTQTTLPENVDLGDLLIGDHPGHHEQIAALNNKPESETEWYELQIGRVDELSKELKPNGDPSLVIDMKFYKYQGQFDDEGLVDPLVSQKPHVDENGVAYVMLPDENGILIRHDLVYVGQQVGGFNANELAAPIPEPEVYAMLLAGLGLLSLVVRRRHRADDGIAGAVPHS</sequence>
<proteinExistence type="predicted"/>
<reference evidence="2 3" key="1">
    <citation type="submission" date="2021-11" db="EMBL/GenBank/DDBJ databases">
        <authorList>
            <person name="Liang Q."/>
            <person name="Mou H."/>
            <person name="Liu Z."/>
        </authorList>
    </citation>
    <scope>NUCLEOTIDE SEQUENCE [LARGE SCALE GENOMIC DNA]</scope>
    <source>
        <strain evidence="2 3">CHU3</strain>
    </source>
</reference>
<dbReference type="Pfam" id="PF07589">
    <property type="entry name" value="PEP-CTERM"/>
    <property type="match status" value="1"/>
</dbReference>
<dbReference type="NCBIfam" id="TIGR02595">
    <property type="entry name" value="PEP_CTERM"/>
    <property type="match status" value="1"/>
</dbReference>
<organism evidence="2 3">
    <name type="scientific">Roseateles oligotrophus</name>
    <dbReference type="NCBI Taxonomy" id="1769250"/>
    <lineage>
        <taxon>Bacteria</taxon>
        <taxon>Pseudomonadati</taxon>
        <taxon>Pseudomonadota</taxon>
        <taxon>Betaproteobacteria</taxon>
        <taxon>Burkholderiales</taxon>
        <taxon>Sphaerotilaceae</taxon>
        <taxon>Roseateles</taxon>
    </lineage>
</organism>
<dbReference type="EMBL" id="JAJIRN010000012">
    <property type="protein sequence ID" value="MCV2371082.1"/>
    <property type="molecule type" value="Genomic_DNA"/>
</dbReference>
<protein>
    <submittedName>
        <fullName evidence="2">PEP-CTERM sorting domain-containing protein</fullName>
    </submittedName>
</protein>
<dbReference type="Proteomes" id="UP001209701">
    <property type="component" value="Unassembled WGS sequence"/>
</dbReference>
<evidence type="ECO:0000313" key="3">
    <source>
        <dbReference type="Proteomes" id="UP001209701"/>
    </source>
</evidence>
<dbReference type="RefSeq" id="WP_263573662.1">
    <property type="nucleotide sequence ID" value="NZ_JAJIRN010000012.1"/>
</dbReference>
<name>A0ABT2YM51_9BURK</name>
<dbReference type="InterPro" id="IPR013424">
    <property type="entry name" value="Ice-binding_C"/>
</dbReference>
<feature type="domain" description="Ice-binding protein C-terminal" evidence="1">
    <location>
        <begin position="327"/>
        <end position="351"/>
    </location>
</feature>
<keyword evidence="3" id="KW-1185">Reference proteome</keyword>
<gene>
    <name evidence="2" type="ORF">LNV07_23585</name>
</gene>
<evidence type="ECO:0000313" key="2">
    <source>
        <dbReference type="EMBL" id="MCV2371082.1"/>
    </source>
</evidence>